<feature type="transmembrane region" description="Helical" evidence="1">
    <location>
        <begin position="111"/>
        <end position="128"/>
    </location>
</feature>
<dbReference type="RefSeq" id="WP_244681667.1">
    <property type="nucleotide sequence ID" value="NZ_JALIRM010000008.1"/>
</dbReference>
<keyword evidence="1" id="KW-1133">Transmembrane helix</keyword>
<keyword evidence="1" id="KW-0472">Membrane</keyword>
<accession>A0ABU0D4L6</accession>
<dbReference type="Proteomes" id="UP001232343">
    <property type="component" value="Unassembled WGS sequence"/>
</dbReference>
<dbReference type="EMBL" id="JAUSUO010000004">
    <property type="protein sequence ID" value="MDQ0343353.1"/>
    <property type="molecule type" value="Genomic_DNA"/>
</dbReference>
<reference evidence="2 3" key="1">
    <citation type="submission" date="2023-07" db="EMBL/GenBank/DDBJ databases">
        <title>Genomic Encyclopedia of Type Strains, Phase IV (KMG-IV): sequencing the most valuable type-strain genomes for metagenomic binning, comparative biology and taxonomic classification.</title>
        <authorList>
            <person name="Goeker M."/>
        </authorList>
    </citation>
    <scope>NUCLEOTIDE SEQUENCE [LARGE SCALE GENOMIC DNA]</scope>
    <source>
        <strain evidence="2 3">DSM 27848</strain>
    </source>
</reference>
<proteinExistence type="predicted"/>
<evidence type="ECO:0000313" key="3">
    <source>
        <dbReference type="Proteomes" id="UP001232343"/>
    </source>
</evidence>
<comment type="caution">
    <text evidence="2">The sequence shown here is derived from an EMBL/GenBank/DDBJ whole genome shotgun (WGS) entry which is preliminary data.</text>
</comment>
<evidence type="ECO:0000256" key="1">
    <source>
        <dbReference type="SAM" id="Phobius"/>
    </source>
</evidence>
<organism evidence="2 3">
    <name type="scientific">Lederbergia wuyishanensis</name>
    <dbReference type="NCBI Taxonomy" id="1347903"/>
    <lineage>
        <taxon>Bacteria</taxon>
        <taxon>Bacillati</taxon>
        <taxon>Bacillota</taxon>
        <taxon>Bacilli</taxon>
        <taxon>Bacillales</taxon>
        <taxon>Bacillaceae</taxon>
        <taxon>Lederbergia</taxon>
    </lineage>
</organism>
<evidence type="ECO:0000313" key="2">
    <source>
        <dbReference type="EMBL" id="MDQ0343353.1"/>
    </source>
</evidence>
<protein>
    <submittedName>
        <fullName evidence="2">Lysylphosphatidylglycerol synthetase-like protein (DUF2156 family)</fullName>
    </submittedName>
</protein>
<keyword evidence="1" id="KW-0812">Transmembrane</keyword>
<feature type="transmembrane region" description="Helical" evidence="1">
    <location>
        <begin position="52"/>
        <end position="74"/>
    </location>
</feature>
<gene>
    <name evidence="2" type="ORF">J2S14_002167</name>
</gene>
<feature type="transmembrane region" description="Helical" evidence="1">
    <location>
        <begin position="81"/>
        <end position="105"/>
    </location>
</feature>
<sequence>MKFYKITKIVGIVAGILTMFVAIGFGILFLIGTGLYKALNSGYENATPDISVAITIVIILLLLGLITGLGPFWLKKKTWRIIYIGLCLVLGLGFIIAFIISIRALGWKNEIFILGLGAIFFLQSYLVIKKR</sequence>
<feature type="transmembrane region" description="Helical" evidence="1">
    <location>
        <begin position="12"/>
        <end position="32"/>
    </location>
</feature>
<keyword evidence="3" id="KW-1185">Reference proteome</keyword>
<name>A0ABU0D4L6_9BACI</name>